<keyword evidence="3" id="KW-1185">Reference proteome</keyword>
<feature type="transmembrane region" description="Helical" evidence="1">
    <location>
        <begin position="64"/>
        <end position="89"/>
    </location>
</feature>
<dbReference type="STRING" id="933059.SAMN04488103_104137"/>
<dbReference type="NCBIfam" id="NF033773">
    <property type="entry name" value="tellur_TrgA"/>
    <property type="match status" value="1"/>
</dbReference>
<evidence type="ECO:0000256" key="1">
    <source>
        <dbReference type="SAM" id="Phobius"/>
    </source>
</evidence>
<accession>A0A1H8FE46</accession>
<evidence type="ECO:0000313" key="3">
    <source>
        <dbReference type="Proteomes" id="UP000198761"/>
    </source>
</evidence>
<feature type="transmembrane region" description="Helical" evidence="1">
    <location>
        <begin position="123"/>
        <end position="142"/>
    </location>
</feature>
<keyword evidence="1" id="KW-0472">Membrane</keyword>
<keyword evidence="1" id="KW-0812">Transmembrane</keyword>
<proteinExistence type="predicted"/>
<dbReference type="AlphaFoldDB" id="A0A1H8FE46"/>
<protein>
    <recommendedName>
        <fullName evidence="4">Tellurium resistance protein</fullName>
    </recommendedName>
</protein>
<reference evidence="2 3" key="1">
    <citation type="submission" date="2016-10" db="EMBL/GenBank/DDBJ databases">
        <authorList>
            <person name="de Groot N.N."/>
        </authorList>
    </citation>
    <scope>NUCLEOTIDE SEQUENCE [LARGE SCALE GENOMIC DNA]</scope>
    <source>
        <strain evidence="2 3">DSM 3857</strain>
    </source>
</reference>
<name>A0A1H8FE46_9RHOB</name>
<dbReference type="Proteomes" id="UP000198761">
    <property type="component" value="Unassembled WGS sequence"/>
</dbReference>
<gene>
    <name evidence="2" type="ORF">SAMN04488103_104137</name>
</gene>
<sequence>MPTAGKLVGALLFAVLGYVTAEVFKPGMPPGTAFGYFSFICAGLGALCGWLVMGKRAGMNFAGVFSAGLQTALVLAFAALFGFSTYLMIGKSLRKLYDGPFEAVIGIFELMIEHGVLMLTPPVLMALLIGGPVCGVITGWFGRRWS</sequence>
<dbReference type="RefSeq" id="WP_091300582.1">
    <property type="nucleotide sequence ID" value="NZ_FOCE01000004.1"/>
</dbReference>
<feature type="transmembrane region" description="Helical" evidence="1">
    <location>
        <begin position="31"/>
        <end position="52"/>
    </location>
</feature>
<keyword evidence="1" id="KW-1133">Transmembrane helix</keyword>
<organism evidence="2 3">
    <name type="scientific">Gemmobacter aquatilis</name>
    <dbReference type="NCBI Taxonomy" id="933059"/>
    <lineage>
        <taxon>Bacteria</taxon>
        <taxon>Pseudomonadati</taxon>
        <taxon>Pseudomonadota</taxon>
        <taxon>Alphaproteobacteria</taxon>
        <taxon>Rhodobacterales</taxon>
        <taxon>Paracoccaceae</taxon>
        <taxon>Gemmobacter</taxon>
    </lineage>
</organism>
<dbReference type="EMBL" id="FOCE01000004">
    <property type="protein sequence ID" value="SEN29999.1"/>
    <property type="molecule type" value="Genomic_DNA"/>
</dbReference>
<dbReference type="InterPro" id="IPR047784">
    <property type="entry name" value="TrgA"/>
</dbReference>
<evidence type="ECO:0008006" key="4">
    <source>
        <dbReference type="Google" id="ProtNLM"/>
    </source>
</evidence>
<evidence type="ECO:0000313" key="2">
    <source>
        <dbReference type="EMBL" id="SEN29999.1"/>
    </source>
</evidence>
<dbReference type="OrthoDB" id="7869508at2"/>